<proteinExistence type="predicted"/>
<reference evidence="2" key="1">
    <citation type="submission" date="2020-08" db="EMBL/GenBank/DDBJ databases">
        <title>Genome sequencing and assembly of the red palm weevil Rhynchophorus ferrugineus.</title>
        <authorList>
            <person name="Dias G.B."/>
            <person name="Bergman C.M."/>
            <person name="Manee M."/>
        </authorList>
    </citation>
    <scope>NUCLEOTIDE SEQUENCE</scope>
    <source>
        <strain evidence="2">AA-2017</strain>
        <tissue evidence="2">Whole larva</tissue>
    </source>
</reference>
<comment type="caution">
    <text evidence="2">The sequence shown here is derived from an EMBL/GenBank/DDBJ whole genome shotgun (WGS) entry which is preliminary data.</text>
</comment>
<evidence type="ECO:0000256" key="1">
    <source>
        <dbReference type="SAM" id="MobiDB-lite"/>
    </source>
</evidence>
<gene>
    <name evidence="2" type="ORF">GWI33_019777</name>
</gene>
<protein>
    <submittedName>
        <fullName evidence="2">Uncharacterized protein</fullName>
    </submittedName>
</protein>
<evidence type="ECO:0000313" key="2">
    <source>
        <dbReference type="EMBL" id="KAF7266942.1"/>
    </source>
</evidence>
<dbReference type="Proteomes" id="UP000625711">
    <property type="component" value="Unassembled WGS sequence"/>
</dbReference>
<name>A0A834HQS0_RHYFE</name>
<organism evidence="2 3">
    <name type="scientific">Rhynchophorus ferrugineus</name>
    <name type="common">Red palm weevil</name>
    <name type="synonym">Curculio ferrugineus</name>
    <dbReference type="NCBI Taxonomy" id="354439"/>
    <lineage>
        <taxon>Eukaryota</taxon>
        <taxon>Metazoa</taxon>
        <taxon>Ecdysozoa</taxon>
        <taxon>Arthropoda</taxon>
        <taxon>Hexapoda</taxon>
        <taxon>Insecta</taxon>
        <taxon>Pterygota</taxon>
        <taxon>Neoptera</taxon>
        <taxon>Endopterygota</taxon>
        <taxon>Coleoptera</taxon>
        <taxon>Polyphaga</taxon>
        <taxon>Cucujiformia</taxon>
        <taxon>Curculionidae</taxon>
        <taxon>Dryophthorinae</taxon>
        <taxon>Rhynchophorus</taxon>
    </lineage>
</organism>
<accession>A0A834HQS0</accession>
<sequence length="92" mass="9968">MQIRKKLNGAHLPKSRNVDPTPRDGSPLFGRTTPPPPPHISPRAATKPMPSQADHLSDSLRLVRAVVYISVDVCSISERCGSDRPYGAAETP</sequence>
<evidence type="ECO:0000313" key="3">
    <source>
        <dbReference type="Proteomes" id="UP000625711"/>
    </source>
</evidence>
<dbReference type="EMBL" id="JAACXV010014484">
    <property type="protein sequence ID" value="KAF7266942.1"/>
    <property type="molecule type" value="Genomic_DNA"/>
</dbReference>
<feature type="region of interest" description="Disordered" evidence="1">
    <location>
        <begin position="1"/>
        <end position="55"/>
    </location>
</feature>
<keyword evidence="3" id="KW-1185">Reference proteome</keyword>
<dbReference type="AlphaFoldDB" id="A0A834HQS0"/>